<sequence length="245" mass="25608">MLILDADLPAAALLGAEAPALAVAVTSVGGSWYQAAPDWVTLDAGAITEWRPRAGQGLALPAQPNRGNGKLDPAGLRLIPATNCGFCIADAAADAADFSFAVLCRPGAEELRTLLTLNLQGAKNYLFLSHQAGQVSFKSQSESGEVSLPMPTGTDLLLIAGLSRGRFFLRAGGEVAQSATPPDTAITGPADLFIGCRSHREGLPKTLGDGHIAQVFFWPVNILDPKEQAGAGQLAALEDYLFWEA</sequence>
<keyword evidence="2" id="KW-1185">Reference proteome</keyword>
<name>A0A6L8VFI8_9RHOB</name>
<dbReference type="RefSeq" id="WP_161345313.1">
    <property type="nucleotide sequence ID" value="NZ_BMGW01000004.1"/>
</dbReference>
<protein>
    <submittedName>
        <fullName evidence="1">Uncharacterized protein</fullName>
    </submittedName>
</protein>
<proteinExistence type="predicted"/>
<gene>
    <name evidence="1" type="ORF">GS660_08170</name>
</gene>
<accession>A0A6L8VFI8</accession>
<dbReference type="AlphaFoldDB" id="A0A6L8VFI8"/>
<comment type="caution">
    <text evidence="1">The sequence shown here is derived from an EMBL/GenBank/DDBJ whole genome shotgun (WGS) entry which is preliminary data.</text>
</comment>
<organism evidence="1 2">
    <name type="scientific">Frigidibacter albus</name>
    <dbReference type="NCBI Taxonomy" id="1465486"/>
    <lineage>
        <taxon>Bacteria</taxon>
        <taxon>Pseudomonadati</taxon>
        <taxon>Pseudomonadota</taxon>
        <taxon>Alphaproteobacteria</taxon>
        <taxon>Rhodobacterales</taxon>
        <taxon>Paracoccaceae</taxon>
        <taxon>Frigidibacter</taxon>
    </lineage>
</organism>
<dbReference type="Proteomes" id="UP000477083">
    <property type="component" value="Unassembled WGS sequence"/>
</dbReference>
<evidence type="ECO:0000313" key="1">
    <source>
        <dbReference type="EMBL" id="MZQ89075.1"/>
    </source>
</evidence>
<dbReference type="EMBL" id="WWNR01000004">
    <property type="protein sequence ID" value="MZQ89075.1"/>
    <property type="molecule type" value="Genomic_DNA"/>
</dbReference>
<evidence type="ECO:0000313" key="2">
    <source>
        <dbReference type="Proteomes" id="UP000477083"/>
    </source>
</evidence>
<dbReference type="OrthoDB" id="7866182at2"/>
<reference evidence="1 2" key="1">
    <citation type="submission" date="2020-01" db="EMBL/GenBank/DDBJ databases">
        <title>Frigidibacter albus SP32T (=CGMCC 1.13995T).</title>
        <authorList>
            <person name="Liao X."/>
        </authorList>
    </citation>
    <scope>NUCLEOTIDE SEQUENCE [LARGE SCALE GENOMIC DNA]</scope>
    <source>
        <strain evidence="1 2">SP32</strain>
    </source>
</reference>